<dbReference type="EMBL" id="PQFF01000132">
    <property type="protein sequence ID" value="RHZ79761.1"/>
    <property type="molecule type" value="Genomic_DNA"/>
</dbReference>
<accession>A0A397IUY0</accession>
<proteinExistence type="predicted"/>
<keyword evidence="3" id="KW-1185">Reference proteome</keyword>
<sequence length="121" mass="13402">MPLTWCGNFLGCLGIDVLVMQPGELEMVDQIRINDQKKELETSIIRGCKFQLDAQKKASNSELAAYKKDSEVSNTGLDSKIKKAKDLNIGLVAEKEKLEAKCSEMTTKKDELETQAIDAGH</sequence>
<keyword evidence="1" id="KW-0175">Coiled coil</keyword>
<comment type="caution">
    <text evidence="2">The sequence shown here is derived from an EMBL/GenBank/DDBJ whole genome shotgun (WGS) entry which is preliminary data.</text>
</comment>
<dbReference type="OrthoDB" id="447953at2759"/>
<protein>
    <submittedName>
        <fullName evidence="2">Uncharacterized protein</fullName>
    </submittedName>
</protein>
<reference evidence="2 3" key="1">
    <citation type="submission" date="2018-08" db="EMBL/GenBank/DDBJ databases">
        <title>Genome and evolution of the arbuscular mycorrhizal fungus Diversispora epigaea (formerly Glomus versiforme) and its bacterial endosymbionts.</title>
        <authorList>
            <person name="Sun X."/>
            <person name="Fei Z."/>
            <person name="Harrison M."/>
        </authorList>
    </citation>
    <scope>NUCLEOTIDE SEQUENCE [LARGE SCALE GENOMIC DNA]</scope>
    <source>
        <strain evidence="2 3">IT104</strain>
    </source>
</reference>
<gene>
    <name evidence="2" type="ORF">Glove_141g16</name>
</gene>
<evidence type="ECO:0000313" key="2">
    <source>
        <dbReference type="EMBL" id="RHZ79761.1"/>
    </source>
</evidence>
<dbReference type="AlphaFoldDB" id="A0A397IUY0"/>
<name>A0A397IUY0_9GLOM</name>
<dbReference type="Proteomes" id="UP000266861">
    <property type="component" value="Unassembled WGS sequence"/>
</dbReference>
<evidence type="ECO:0000313" key="3">
    <source>
        <dbReference type="Proteomes" id="UP000266861"/>
    </source>
</evidence>
<organism evidence="2 3">
    <name type="scientific">Diversispora epigaea</name>
    <dbReference type="NCBI Taxonomy" id="1348612"/>
    <lineage>
        <taxon>Eukaryota</taxon>
        <taxon>Fungi</taxon>
        <taxon>Fungi incertae sedis</taxon>
        <taxon>Mucoromycota</taxon>
        <taxon>Glomeromycotina</taxon>
        <taxon>Glomeromycetes</taxon>
        <taxon>Diversisporales</taxon>
        <taxon>Diversisporaceae</taxon>
        <taxon>Diversispora</taxon>
    </lineage>
</organism>
<evidence type="ECO:0000256" key="1">
    <source>
        <dbReference type="SAM" id="Coils"/>
    </source>
</evidence>
<feature type="coiled-coil region" evidence="1">
    <location>
        <begin position="81"/>
        <end position="115"/>
    </location>
</feature>